<name>A0ABP8KAZ3_9ACTN</name>
<dbReference type="RefSeq" id="WP_345000195.1">
    <property type="nucleotide sequence ID" value="NZ_BAABFR010000104.1"/>
</dbReference>
<reference evidence="3" key="1">
    <citation type="journal article" date="2019" name="Int. J. Syst. Evol. Microbiol.">
        <title>The Global Catalogue of Microorganisms (GCM) 10K type strain sequencing project: providing services to taxonomists for standard genome sequencing and annotation.</title>
        <authorList>
            <consortium name="The Broad Institute Genomics Platform"/>
            <consortium name="The Broad Institute Genome Sequencing Center for Infectious Disease"/>
            <person name="Wu L."/>
            <person name="Ma J."/>
        </authorList>
    </citation>
    <scope>NUCLEOTIDE SEQUENCE [LARGE SCALE GENOMIC DNA]</scope>
    <source>
        <strain evidence="3">JCM 17688</strain>
    </source>
</reference>
<protein>
    <submittedName>
        <fullName evidence="2">CGNR zinc finger domain-containing protein</fullName>
    </submittedName>
</protein>
<dbReference type="Pfam" id="PF07336">
    <property type="entry name" value="ABATE"/>
    <property type="match status" value="1"/>
</dbReference>
<gene>
    <name evidence="2" type="ORF">GCM10023147_44130</name>
</gene>
<dbReference type="Gene3D" id="1.10.3300.10">
    <property type="entry name" value="Jann2411-like domain"/>
    <property type="match status" value="1"/>
</dbReference>
<dbReference type="InterPro" id="IPR010852">
    <property type="entry name" value="ABATE"/>
</dbReference>
<dbReference type="SUPFAM" id="SSF160904">
    <property type="entry name" value="Jann2411-like"/>
    <property type="match status" value="1"/>
</dbReference>
<feature type="domain" description="Zinc finger CGNR" evidence="1">
    <location>
        <begin position="136"/>
        <end position="179"/>
    </location>
</feature>
<dbReference type="InterPro" id="IPR021005">
    <property type="entry name" value="Znf_CGNR"/>
</dbReference>
<evidence type="ECO:0000313" key="3">
    <source>
        <dbReference type="Proteomes" id="UP001500635"/>
    </source>
</evidence>
<dbReference type="PANTHER" id="PTHR35525:SF3">
    <property type="entry name" value="BLL6575 PROTEIN"/>
    <property type="match status" value="1"/>
</dbReference>
<dbReference type="PANTHER" id="PTHR35525">
    <property type="entry name" value="BLL6575 PROTEIN"/>
    <property type="match status" value="1"/>
</dbReference>
<dbReference type="Proteomes" id="UP001500635">
    <property type="component" value="Unassembled WGS sequence"/>
</dbReference>
<dbReference type="EMBL" id="BAABFR010000104">
    <property type="protein sequence ID" value="GAA4403027.1"/>
    <property type="molecule type" value="Genomic_DNA"/>
</dbReference>
<dbReference type="InterPro" id="IPR023286">
    <property type="entry name" value="ABATE_dom_sf"/>
</dbReference>
<dbReference type="Pfam" id="PF11706">
    <property type="entry name" value="zf-CGNR"/>
    <property type="match status" value="1"/>
</dbReference>
<sequence>MDFAHDTEPSLVMAAALLNTVRGDGGDALATVGALREFLRTHEFTGWSSTGADDLVAIHDLRDRLAEVWSARGADGVAAIVNSLLAESPQQPRLTRHGKWDWHLHFTSDDAPIPVRVRAETAMALVDLVRSGNTDRLKTCAAADCDRVLVDLSRNKSRRFCSEGNCANRTHVAAYRERRSHAEREHQSNSGTD</sequence>
<comment type="caution">
    <text evidence="2">The sequence shown here is derived from an EMBL/GenBank/DDBJ whole genome shotgun (WGS) entry which is preliminary data.</text>
</comment>
<proteinExistence type="predicted"/>
<accession>A0ABP8KAZ3</accession>
<organism evidence="2 3">
    <name type="scientific">Tsukamurella soli</name>
    <dbReference type="NCBI Taxonomy" id="644556"/>
    <lineage>
        <taxon>Bacteria</taxon>
        <taxon>Bacillati</taxon>
        <taxon>Actinomycetota</taxon>
        <taxon>Actinomycetes</taxon>
        <taxon>Mycobacteriales</taxon>
        <taxon>Tsukamurellaceae</taxon>
        <taxon>Tsukamurella</taxon>
    </lineage>
</organism>
<evidence type="ECO:0000313" key="2">
    <source>
        <dbReference type="EMBL" id="GAA4403027.1"/>
    </source>
</evidence>
<evidence type="ECO:0000259" key="1">
    <source>
        <dbReference type="Pfam" id="PF11706"/>
    </source>
</evidence>
<keyword evidence="3" id="KW-1185">Reference proteome</keyword>